<organism evidence="2 3">
    <name type="scientific">Didymella exigua CBS 183.55</name>
    <dbReference type="NCBI Taxonomy" id="1150837"/>
    <lineage>
        <taxon>Eukaryota</taxon>
        <taxon>Fungi</taxon>
        <taxon>Dikarya</taxon>
        <taxon>Ascomycota</taxon>
        <taxon>Pezizomycotina</taxon>
        <taxon>Dothideomycetes</taxon>
        <taxon>Pleosporomycetidae</taxon>
        <taxon>Pleosporales</taxon>
        <taxon>Pleosporineae</taxon>
        <taxon>Didymellaceae</taxon>
        <taxon>Didymella</taxon>
    </lineage>
</organism>
<dbReference type="Proteomes" id="UP000800082">
    <property type="component" value="Unassembled WGS sequence"/>
</dbReference>
<evidence type="ECO:0000313" key="2">
    <source>
        <dbReference type="EMBL" id="KAF1922835.1"/>
    </source>
</evidence>
<keyword evidence="1" id="KW-0472">Membrane</keyword>
<feature type="transmembrane region" description="Helical" evidence="1">
    <location>
        <begin position="193"/>
        <end position="217"/>
    </location>
</feature>
<feature type="transmembrane region" description="Helical" evidence="1">
    <location>
        <begin position="100"/>
        <end position="121"/>
    </location>
</feature>
<keyword evidence="3" id="KW-1185">Reference proteome</keyword>
<proteinExistence type="predicted"/>
<name>A0A6A5R424_9PLEO</name>
<evidence type="ECO:0000256" key="1">
    <source>
        <dbReference type="SAM" id="Phobius"/>
    </source>
</evidence>
<dbReference type="RefSeq" id="XP_033443088.1">
    <property type="nucleotide sequence ID" value="XM_033586697.1"/>
</dbReference>
<reference evidence="2" key="1">
    <citation type="journal article" date="2020" name="Stud. Mycol.">
        <title>101 Dothideomycetes genomes: a test case for predicting lifestyles and emergence of pathogens.</title>
        <authorList>
            <person name="Haridas S."/>
            <person name="Albert R."/>
            <person name="Binder M."/>
            <person name="Bloem J."/>
            <person name="Labutti K."/>
            <person name="Salamov A."/>
            <person name="Andreopoulos B."/>
            <person name="Baker S."/>
            <person name="Barry K."/>
            <person name="Bills G."/>
            <person name="Bluhm B."/>
            <person name="Cannon C."/>
            <person name="Castanera R."/>
            <person name="Culley D."/>
            <person name="Daum C."/>
            <person name="Ezra D."/>
            <person name="Gonzalez J."/>
            <person name="Henrissat B."/>
            <person name="Kuo A."/>
            <person name="Liang C."/>
            <person name="Lipzen A."/>
            <person name="Lutzoni F."/>
            <person name="Magnuson J."/>
            <person name="Mondo S."/>
            <person name="Nolan M."/>
            <person name="Ohm R."/>
            <person name="Pangilinan J."/>
            <person name="Park H.-J."/>
            <person name="Ramirez L."/>
            <person name="Alfaro M."/>
            <person name="Sun H."/>
            <person name="Tritt A."/>
            <person name="Yoshinaga Y."/>
            <person name="Zwiers L.-H."/>
            <person name="Turgeon B."/>
            <person name="Goodwin S."/>
            <person name="Spatafora J."/>
            <person name="Crous P."/>
            <person name="Grigoriev I."/>
        </authorList>
    </citation>
    <scope>NUCLEOTIDE SEQUENCE</scope>
    <source>
        <strain evidence="2">CBS 183.55</strain>
    </source>
</reference>
<gene>
    <name evidence="2" type="ORF">M421DRAFT_10188</name>
</gene>
<keyword evidence="1" id="KW-1133">Transmembrane helix</keyword>
<protein>
    <recommendedName>
        <fullName evidence="4">F-box domain-containing protein</fullName>
    </recommendedName>
</protein>
<feature type="transmembrane region" description="Helical" evidence="1">
    <location>
        <begin position="39"/>
        <end position="62"/>
    </location>
</feature>
<accession>A0A6A5R424</accession>
<dbReference type="AlphaFoldDB" id="A0A6A5R424"/>
<dbReference type="GeneID" id="54344343"/>
<evidence type="ECO:0000313" key="3">
    <source>
        <dbReference type="Proteomes" id="UP000800082"/>
    </source>
</evidence>
<dbReference type="OrthoDB" id="4191440at2759"/>
<sequence length="416" mass="47541">MAAPQDCDIVDIPLRRTGPDAATLDEYEREVAKDKGATIWWLVLVPITVIRAALLVPIVFYWQIARNHDAMITSHIDLPQKFASPIPSVEHSAATWSTVLFYWHSAIVVPCLTSVVAPFNLPIAVVDTVLAAYLSNITNRQEAYIPSEYRFCRDLRAWDRPWKADNGYFVFAAERAGREHDAGYLCSTFVREWQYGVSIVVFYFLLAALEWMAFFIMAPCVRYQIAPQKRNLIRDFRILCMIPSMATTLIISIFHHIPKVLFRACLPTTVKWRIRAGRRFAIKFGTGVEQKTETKLHAWNSKARKRYIDADPEGPVPPLAKFLSNYDALILLIKQLHYADVLTLARTCKSVRSVVLPSHDFDRRHTVFCRYTCDESKERCWLCVSQICETGISNLVYRTVTLAISSGSFSAVRRSH</sequence>
<dbReference type="EMBL" id="ML979014">
    <property type="protein sequence ID" value="KAF1922835.1"/>
    <property type="molecule type" value="Genomic_DNA"/>
</dbReference>
<keyword evidence="1" id="KW-0812">Transmembrane</keyword>
<feature type="transmembrane region" description="Helical" evidence="1">
    <location>
        <begin position="238"/>
        <end position="257"/>
    </location>
</feature>
<evidence type="ECO:0008006" key="4">
    <source>
        <dbReference type="Google" id="ProtNLM"/>
    </source>
</evidence>